<evidence type="ECO:0000313" key="2">
    <source>
        <dbReference type="Proteomes" id="UP000821845"/>
    </source>
</evidence>
<reference evidence="1" key="1">
    <citation type="submission" date="2020-05" db="EMBL/GenBank/DDBJ databases">
        <title>Large-scale comparative analyses of tick genomes elucidate their genetic diversity and vector capacities.</title>
        <authorList>
            <person name="Jia N."/>
            <person name="Wang J."/>
            <person name="Shi W."/>
            <person name="Du L."/>
            <person name="Sun Y."/>
            <person name="Zhan W."/>
            <person name="Jiang J."/>
            <person name="Wang Q."/>
            <person name="Zhang B."/>
            <person name="Ji P."/>
            <person name="Sakyi L.B."/>
            <person name="Cui X."/>
            <person name="Yuan T."/>
            <person name="Jiang B."/>
            <person name="Yang W."/>
            <person name="Lam T.T.-Y."/>
            <person name="Chang Q."/>
            <person name="Ding S."/>
            <person name="Wang X."/>
            <person name="Zhu J."/>
            <person name="Ruan X."/>
            <person name="Zhao L."/>
            <person name="Wei J."/>
            <person name="Que T."/>
            <person name="Du C."/>
            <person name="Cheng J."/>
            <person name="Dai P."/>
            <person name="Han X."/>
            <person name="Huang E."/>
            <person name="Gao Y."/>
            <person name="Liu J."/>
            <person name="Shao H."/>
            <person name="Ye R."/>
            <person name="Li L."/>
            <person name="Wei W."/>
            <person name="Wang X."/>
            <person name="Wang C."/>
            <person name="Yang T."/>
            <person name="Huo Q."/>
            <person name="Li W."/>
            <person name="Guo W."/>
            <person name="Chen H."/>
            <person name="Zhou L."/>
            <person name="Ni X."/>
            <person name="Tian J."/>
            <person name="Zhou Y."/>
            <person name="Sheng Y."/>
            <person name="Liu T."/>
            <person name="Pan Y."/>
            <person name="Xia L."/>
            <person name="Li J."/>
            <person name="Zhao F."/>
            <person name="Cao W."/>
        </authorList>
    </citation>
    <scope>NUCLEOTIDE SEQUENCE</scope>
    <source>
        <strain evidence="1">Hyas-2018</strain>
    </source>
</reference>
<evidence type="ECO:0000313" key="1">
    <source>
        <dbReference type="EMBL" id="KAH6933458.1"/>
    </source>
</evidence>
<gene>
    <name evidence="1" type="ORF">HPB50_015155</name>
</gene>
<dbReference type="EMBL" id="CM023484">
    <property type="protein sequence ID" value="KAH6933458.1"/>
    <property type="molecule type" value="Genomic_DNA"/>
</dbReference>
<protein>
    <submittedName>
        <fullName evidence="1">Uncharacterized protein</fullName>
    </submittedName>
</protein>
<dbReference type="Proteomes" id="UP000821845">
    <property type="component" value="Chromosome 4"/>
</dbReference>
<sequence length="119" mass="13341">MQSIDIDAEDVPEDNANDSGWNLVQRKTASRKKTDACEFLNHPWIPQGRSRVGATSVRRIPALRRKVLAASGMPQLPEEHQKIIVRPRNGLDLREASHYGVSTAVFRAAGISVWKQRLT</sequence>
<proteinExistence type="predicted"/>
<comment type="caution">
    <text evidence="1">The sequence shown here is derived from an EMBL/GenBank/DDBJ whole genome shotgun (WGS) entry which is preliminary data.</text>
</comment>
<name>A0ACB7SFF2_HYAAI</name>
<organism evidence="1 2">
    <name type="scientific">Hyalomma asiaticum</name>
    <name type="common">Tick</name>
    <dbReference type="NCBI Taxonomy" id="266040"/>
    <lineage>
        <taxon>Eukaryota</taxon>
        <taxon>Metazoa</taxon>
        <taxon>Ecdysozoa</taxon>
        <taxon>Arthropoda</taxon>
        <taxon>Chelicerata</taxon>
        <taxon>Arachnida</taxon>
        <taxon>Acari</taxon>
        <taxon>Parasitiformes</taxon>
        <taxon>Ixodida</taxon>
        <taxon>Ixodoidea</taxon>
        <taxon>Ixodidae</taxon>
        <taxon>Hyalomminae</taxon>
        <taxon>Hyalomma</taxon>
    </lineage>
</organism>
<accession>A0ACB7SFF2</accession>
<keyword evidence="2" id="KW-1185">Reference proteome</keyword>